<comment type="similarity">
    <text evidence="4">Belongs to the TRAFAC class myosin-kinesin ATPase superfamily. Myosin family.</text>
</comment>
<keyword evidence="4" id="KW-0518">Myosin</keyword>
<accession>A0A0J8B1E0</accession>
<evidence type="ECO:0000256" key="4">
    <source>
        <dbReference type="PROSITE-ProRule" id="PRU00782"/>
    </source>
</evidence>
<dbReference type="InterPro" id="IPR027417">
    <property type="entry name" value="P-loop_NTPase"/>
</dbReference>
<dbReference type="Gramene" id="KMS93697">
    <property type="protein sequence ID" value="KMS93697"/>
    <property type="gene ID" value="BVRB_028870"/>
</dbReference>
<dbReference type="OrthoDB" id="1735728at2759"/>
<dbReference type="GO" id="GO:0003779">
    <property type="term" value="F:actin binding"/>
    <property type="evidence" value="ECO:0007669"/>
    <property type="project" value="UniProtKB-KW"/>
</dbReference>
<dbReference type="Pfam" id="PF00063">
    <property type="entry name" value="Myosin_head"/>
    <property type="match status" value="1"/>
</dbReference>
<proteinExistence type="inferred from homology"/>
<dbReference type="EMBL" id="KQ099955">
    <property type="protein sequence ID" value="KMS93697.1"/>
    <property type="molecule type" value="Genomic_DNA"/>
</dbReference>
<dbReference type="SUPFAM" id="SSF52540">
    <property type="entry name" value="P-loop containing nucleoside triphosphate hydrolases"/>
    <property type="match status" value="1"/>
</dbReference>
<keyword evidence="4" id="KW-0505">Motor protein</keyword>
<keyword evidence="7" id="KW-1185">Reference proteome</keyword>
<keyword evidence="1" id="KW-0547">Nucleotide-binding</keyword>
<dbReference type="Gene3D" id="1.20.120.720">
    <property type="entry name" value="Myosin VI head, motor domain, U50 subdomain"/>
    <property type="match status" value="1"/>
</dbReference>
<dbReference type="GO" id="GO:0005524">
    <property type="term" value="F:ATP binding"/>
    <property type="evidence" value="ECO:0007669"/>
    <property type="project" value="UniProtKB-KW"/>
</dbReference>
<feature type="domain" description="Myosin motor" evidence="5">
    <location>
        <begin position="1"/>
        <end position="105"/>
    </location>
</feature>
<evidence type="ECO:0000313" key="6">
    <source>
        <dbReference type="EMBL" id="KMS93697.1"/>
    </source>
</evidence>
<keyword evidence="3 4" id="KW-0009">Actin-binding</keyword>
<protein>
    <recommendedName>
        <fullName evidence="5">Myosin motor domain-containing protein</fullName>
    </recommendedName>
</protein>
<dbReference type="PROSITE" id="PS51456">
    <property type="entry name" value="MYOSIN_MOTOR"/>
    <property type="match status" value="1"/>
</dbReference>
<evidence type="ECO:0000313" key="7">
    <source>
        <dbReference type="Proteomes" id="UP000035740"/>
    </source>
</evidence>
<evidence type="ECO:0000259" key="5">
    <source>
        <dbReference type="PROSITE" id="PS51456"/>
    </source>
</evidence>
<reference evidence="6 7" key="1">
    <citation type="journal article" date="2014" name="Nature">
        <title>The genome of the recently domesticated crop plant sugar beet (Beta vulgaris).</title>
        <authorList>
            <person name="Dohm J.C."/>
            <person name="Minoche A.E."/>
            <person name="Holtgrawe D."/>
            <person name="Capella-Gutierrez S."/>
            <person name="Zakrzewski F."/>
            <person name="Tafer H."/>
            <person name="Rupp O."/>
            <person name="Sorensen T.R."/>
            <person name="Stracke R."/>
            <person name="Reinhardt R."/>
            <person name="Goesmann A."/>
            <person name="Kraft T."/>
            <person name="Schulz B."/>
            <person name="Stadler P.F."/>
            <person name="Schmidt T."/>
            <person name="Gabaldon T."/>
            <person name="Lehrach H."/>
            <person name="Weisshaar B."/>
            <person name="Himmelbauer H."/>
        </authorList>
    </citation>
    <scope>NUCLEOTIDE SEQUENCE [LARGE SCALE GENOMIC DNA]</scope>
    <source>
        <tissue evidence="6">Taproot</tissue>
    </source>
</reference>
<sequence length="105" mass="11489">MLDHIYSSILRAYRVADLAQSKCFTVNGTDDAKNFSETIQALTALGASKDQIGSLLSVISAILWLGNVTFDEDQQEQSYVADQNTIYLVSELLQVGIIGLTNFVV</sequence>
<dbReference type="Proteomes" id="UP000035740">
    <property type="component" value="Unassembled WGS sequence"/>
</dbReference>
<evidence type="ECO:0000256" key="2">
    <source>
        <dbReference type="ARBA" id="ARBA00022840"/>
    </source>
</evidence>
<dbReference type="GO" id="GO:0016459">
    <property type="term" value="C:myosin complex"/>
    <property type="evidence" value="ECO:0007669"/>
    <property type="project" value="UniProtKB-KW"/>
</dbReference>
<dbReference type="InterPro" id="IPR001609">
    <property type="entry name" value="Myosin_head_motor_dom-like"/>
</dbReference>
<gene>
    <name evidence="6" type="ORF">BVRB_028870</name>
</gene>
<name>A0A0J8B1E0_BETVV</name>
<keyword evidence="2" id="KW-0067">ATP-binding</keyword>
<comment type="caution">
    <text evidence="4">Lacks conserved residue(s) required for the propagation of feature annotation.</text>
</comment>
<evidence type="ECO:0000256" key="1">
    <source>
        <dbReference type="ARBA" id="ARBA00022741"/>
    </source>
</evidence>
<organism evidence="6 7">
    <name type="scientific">Beta vulgaris subsp. vulgaris</name>
    <name type="common">Beet</name>
    <dbReference type="NCBI Taxonomy" id="3555"/>
    <lineage>
        <taxon>Eukaryota</taxon>
        <taxon>Viridiplantae</taxon>
        <taxon>Streptophyta</taxon>
        <taxon>Embryophyta</taxon>
        <taxon>Tracheophyta</taxon>
        <taxon>Spermatophyta</taxon>
        <taxon>Magnoliopsida</taxon>
        <taxon>eudicotyledons</taxon>
        <taxon>Gunneridae</taxon>
        <taxon>Pentapetalae</taxon>
        <taxon>Caryophyllales</taxon>
        <taxon>Chenopodiaceae</taxon>
        <taxon>Betoideae</taxon>
        <taxon>Beta</taxon>
    </lineage>
</organism>
<evidence type="ECO:0000256" key="3">
    <source>
        <dbReference type="ARBA" id="ARBA00023203"/>
    </source>
</evidence>
<dbReference type="GO" id="GO:0003774">
    <property type="term" value="F:cytoskeletal motor activity"/>
    <property type="evidence" value="ECO:0007669"/>
    <property type="project" value="InterPro"/>
</dbReference>
<dbReference type="AlphaFoldDB" id="A0A0J8B1E0"/>
<dbReference type="PANTHER" id="PTHR13140">
    <property type="entry name" value="MYOSIN"/>
    <property type="match status" value="1"/>
</dbReference>
<dbReference type="Gene3D" id="1.10.10.820">
    <property type="match status" value="1"/>
</dbReference>